<organism evidence="4 5">
    <name type="scientific">Tritrichomonas musculus</name>
    <dbReference type="NCBI Taxonomy" id="1915356"/>
    <lineage>
        <taxon>Eukaryota</taxon>
        <taxon>Metamonada</taxon>
        <taxon>Parabasalia</taxon>
        <taxon>Tritrichomonadida</taxon>
        <taxon>Tritrichomonadidae</taxon>
        <taxon>Tritrichomonas</taxon>
    </lineage>
</organism>
<feature type="compositionally biased region" description="Basic residues" evidence="3">
    <location>
        <begin position="214"/>
        <end position="241"/>
    </location>
</feature>
<dbReference type="PANTHER" id="PTHR10331">
    <property type="entry name" value="T COMPLEX PROTEIN 10"/>
    <property type="match status" value="1"/>
</dbReference>
<feature type="compositionally biased region" description="Polar residues" evidence="3">
    <location>
        <begin position="43"/>
        <end position="52"/>
    </location>
</feature>
<evidence type="ECO:0000256" key="1">
    <source>
        <dbReference type="ARBA" id="ARBA00005627"/>
    </source>
</evidence>
<comment type="similarity">
    <text evidence="1">Belongs to the TCP10 family.</text>
</comment>
<evidence type="ECO:0000256" key="3">
    <source>
        <dbReference type="SAM" id="MobiDB-lite"/>
    </source>
</evidence>
<dbReference type="PANTHER" id="PTHR10331:SF6">
    <property type="entry name" value="SPINDLE ASSEMBLY ABNORMAL 4"/>
    <property type="match status" value="1"/>
</dbReference>
<evidence type="ECO:0000313" key="4">
    <source>
        <dbReference type="EMBL" id="KAK8900389.1"/>
    </source>
</evidence>
<keyword evidence="5" id="KW-1185">Reference proteome</keyword>
<sequence length="465" mass="53807">MSDDEITSLKEGPEQTGLSLFCQIEKALQMESFSEGSDDEIQTSEINKSKSLPSDAKPSYLAEDFPELFKFNSPLQQIDINVVNSSSNDSKNEKYDHKIKQKLKFIKIQQDELEQQKIWIQQQLKIIEESKQIQTDYKEKYEKLQKKYNEEKSKWTQEKMVLVAKISELENVQKNNYLNSTISLNHSRGNSIDLTNTTNKLNNSILLANSSKINKNKKNRKNSTPRRKSPKSSTKRSRSKSPHNSPPHNESSHNSPKNKSPQRSSPSPTKYSDNTIPFSKIQKERVRDKIEKANNEKSDSHIPKAYYKSMKKHMFGIPVEEKYLNFQFKLPQPIGEEEKKDGRKILFFKDGSKATQFRNKTIKATHGQSVFYFFANGDIGQEFHDGFRSYLYNETGTIEVTKTNHPKILVFKNGQREKHTADGKKYVLYPNGQFEEIEINGDFKMYYPDGKIEQKVNGEIVDVTE</sequence>
<accession>A0ABR2LAQ7</accession>
<dbReference type="Proteomes" id="UP001470230">
    <property type="component" value="Unassembled WGS sequence"/>
</dbReference>
<proteinExistence type="inferred from homology"/>
<feature type="region of interest" description="Disordered" evidence="3">
    <location>
        <begin position="208"/>
        <end position="285"/>
    </location>
</feature>
<evidence type="ECO:0000256" key="2">
    <source>
        <dbReference type="SAM" id="Coils"/>
    </source>
</evidence>
<dbReference type="Gene3D" id="2.60.450.20">
    <property type="match status" value="1"/>
</dbReference>
<feature type="coiled-coil region" evidence="2">
    <location>
        <begin position="127"/>
        <end position="158"/>
    </location>
</feature>
<dbReference type="InterPro" id="IPR047002">
    <property type="entry name" value="Tcp10_C_sf"/>
</dbReference>
<name>A0ABR2LAQ7_9EUKA</name>
<feature type="compositionally biased region" description="Low complexity" evidence="3">
    <location>
        <begin position="242"/>
        <end position="261"/>
    </location>
</feature>
<evidence type="ECO:0008006" key="6">
    <source>
        <dbReference type="Google" id="ProtNLM"/>
    </source>
</evidence>
<reference evidence="4 5" key="1">
    <citation type="submission" date="2024-04" db="EMBL/GenBank/DDBJ databases">
        <title>Tritrichomonas musculus Genome.</title>
        <authorList>
            <person name="Alves-Ferreira E."/>
            <person name="Grigg M."/>
            <person name="Lorenzi H."/>
            <person name="Galac M."/>
        </authorList>
    </citation>
    <scope>NUCLEOTIDE SEQUENCE [LARGE SCALE GENOMIC DNA]</scope>
    <source>
        <strain evidence="4 5">EAF2021</strain>
    </source>
</reference>
<protein>
    <recommendedName>
        <fullName evidence="6">Centromere protein J C-terminal domain-containing protein</fullName>
    </recommendedName>
</protein>
<feature type="compositionally biased region" description="Polar residues" evidence="3">
    <location>
        <begin position="262"/>
        <end position="277"/>
    </location>
</feature>
<keyword evidence="2" id="KW-0175">Coiled coil</keyword>
<evidence type="ECO:0000313" key="5">
    <source>
        <dbReference type="Proteomes" id="UP001470230"/>
    </source>
</evidence>
<dbReference type="InterPro" id="IPR026581">
    <property type="entry name" value="TCP10L/CENPJ"/>
</dbReference>
<comment type="caution">
    <text evidence="4">The sequence shown here is derived from an EMBL/GenBank/DDBJ whole genome shotgun (WGS) entry which is preliminary data.</text>
</comment>
<dbReference type="EMBL" id="JAPFFF010000001">
    <property type="protein sequence ID" value="KAK8900389.1"/>
    <property type="molecule type" value="Genomic_DNA"/>
</dbReference>
<gene>
    <name evidence="4" type="ORF">M9Y10_002716</name>
</gene>
<feature type="region of interest" description="Disordered" evidence="3">
    <location>
        <begin position="32"/>
        <end position="58"/>
    </location>
</feature>